<dbReference type="KEGG" id="dpd:Deipe_4194"/>
<accession>L0A6Q1</accession>
<dbReference type="SUPFAM" id="SSF56784">
    <property type="entry name" value="HAD-like"/>
    <property type="match status" value="1"/>
</dbReference>
<protein>
    <submittedName>
        <fullName evidence="1">Putative phosphatase</fullName>
    </submittedName>
</protein>
<proteinExistence type="predicted"/>
<dbReference type="AlphaFoldDB" id="L0A6Q1"/>
<sequence length="291" mass="32725">MSTQHTGVTHTHPETPRIALVFDFDDTLAPDTWDGLLNDLGINPDEFDQSEVDPLVKDGWSKIPARFYALIQASYRREEKITRERLQAYGKRLEPYPGVEDMFERIRARAAHTTPNVEVLFYVVSSGFGDIIRATRIAGRFDGIWGCDFHFAADGEIEFPKVIVEHTEKPRYLHLVEKGVEKHLKRPAYEVFRHLPEDELHVPLHQMIYVGDGSSDVACFTLLNAHHGVALGVNKPDTPVHWGADGVEAEERIDDIAAPDYAEGSELLRSLCLAVDSICARIALSAQPDRD</sequence>
<organism evidence="1 2">
    <name type="scientific">Deinococcus peraridilitoris (strain DSM 19664 / LMG 22246 / CIP 109416 / KR-200)</name>
    <dbReference type="NCBI Taxonomy" id="937777"/>
    <lineage>
        <taxon>Bacteria</taxon>
        <taxon>Thermotogati</taxon>
        <taxon>Deinococcota</taxon>
        <taxon>Deinococci</taxon>
        <taxon>Deinococcales</taxon>
        <taxon>Deinococcaceae</taxon>
        <taxon>Deinococcus</taxon>
    </lineage>
</organism>
<name>L0A6Q1_DEIPD</name>
<dbReference type="Proteomes" id="UP000010467">
    <property type="component" value="Plasmid pDEIPE01"/>
</dbReference>
<dbReference type="OrthoDB" id="9785423at2"/>
<dbReference type="HOGENOM" id="CLU_061567_1_0_0"/>
<evidence type="ECO:0000313" key="2">
    <source>
        <dbReference type="Proteomes" id="UP000010467"/>
    </source>
</evidence>
<dbReference type="EMBL" id="CP003383">
    <property type="protein sequence ID" value="AFZ69558.1"/>
    <property type="molecule type" value="Genomic_DNA"/>
</dbReference>
<geneLocation type="plasmid" evidence="1 2">
    <name>pDEIPE01</name>
</geneLocation>
<reference evidence="2" key="1">
    <citation type="submission" date="2012-03" db="EMBL/GenBank/DDBJ databases">
        <title>Complete sequence of plasmid 1 of Deinococcus peraridilitoris DSM 19664.</title>
        <authorList>
            <person name="Lucas S."/>
            <person name="Copeland A."/>
            <person name="Lapidus A."/>
            <person name="Glavina del Rio T."/>
            <person name="Dalin E."/>
            <person name="Tice H."/>
            <person name="Bruce D."/>
            <person name="Goodwin L."/>
            <person name="Pitluck S."/>
            <person name="Peters L."/>
            <person name="Mikhailova N."/>
            <person name="Lu M."/>
            <person name="Kyrpides N."/>
            <person name="Mavromatis K."/>
            <person name="Ivanova N."/>
            <person name="Brettin T."/>
            <person name="Detter J.C."/>
            <person name="Han C."/>
            <person name="Larimer F."/>
            <person name="Land M."/>
            <person name="Hauser L."/>
            <person name="Markowitz V."/>
            <person name="Cheng J.-F."/>
            <person name="Hugenholtz P."/>
            <person name="Woyke T."/>
            <person name="Wu D."/>
            <person name="Pukall R."/>
            <person name="Steenblock K."/>
            <person name="Brambilla E."/>
            <person name="Klenk H.-P."/>
            <person name="Eisen J.A."/>
        </authorList>
    </citation>
    <scope>NUCLEOTIDE SEQUENCE [LARGE SCALE GENOMIC DNA]</scope>
    <source>
        <strain evidence="2">DSM 19664 / LMG 22246 / CIP 109416 / KR-200</strain>
        <plasmid evidence="2">Plasmid pDEIPE01</plasmid>
    </source>
</reference>
<dbReference type="PATRIC" id="fig|937777.3.peg.4224"/>
<dbReference type="RefSeq" id="WP_015231459.1">
    <property type="nucleotide sequence ID" value="NC_019789.1"/>
</dbReference>
<dbReference type="Gene3D" id="3.40.50.1000">
    <property type="entry name" value="HAD superfamily/HAD-like"/>
    <property type="match status" value="1"/>
</dbReference>
<dbReference type="InterPro" id="IPR023214">
    <property type="entry name" value="HAD_sf"/>
</dbReference>
<keyword evidence="2" id="KW-1185">Reference proteome</keyword>
<keyword evidence="1" id="KW-0614">Plasmid</keyword>
<evidence type="ECO:0000313" key="1">
    <source>
        <dbReference type="EMBL" id="AFZ69558.1"/>
    </source>
</evidence>
<gene>
    <name evidence="1" type="ordered locus">Deipe_4194</name>
</gene>
<dbReference type="InterPro" id="IPR036412">
    <property type="entry name" value="HAD-like_sf"/>
</dbReference>